<keyword evidence="3" id="KW-1185">Reference proteome</keyword>
<sequence length="183" mass="19243">VLRAAEAEGWRAMMMLFGRQDLLPKEDPVERLEHARREQEASKRQAPQASASKPAGGPYGFGARAEQLVRRWLRTGLQSKEAVNRQAEGPPELSQASMGKAASEASEVQAKPSGTHSTLSSLAGDGGDSVLAAAAELAARSDRRNESQVDGEQGMGVGQNGADMNVRGRAGDKGVGSSTTSEN</sequence>
<gene>
    <name evidence="2" type="ORF">DUNSADRAFT_8617</name>
</gene>
<feature type="compositionally biased region" description="Basic and acidic residues" evidence="1">
    <location>
        <begin position="22"/>
        <end position="43"/>
    </location>
</feature>
<feature type="compositionally biased region" description="Polar residues" evidence="1">
    <location>
        <begin position="112"/>
        <end position="121"/>
    </location>
</feature>
<accession>A0ABQ7H5T8</accession>
<evidence type="ECO:0000256" key="1">
    <source>
        <dbReference type="SAM" id="MobiDB-lite"/>
    </source>
</evidence>
<evidence type="ECO:0000313" key="3">
    <source>
        <dbReference type="Proteomes" id="UP000815325"/>
    </source>
</evidence>
<feature type="region of interest" description="Disordered" evidence="1">
    <location>
        <begin position="18"/>
        <end position="61"/>
    </location>
</feature>
<dbReference type="EMBL" id="MU069466">
    <property type="protein sequence ID" value="KAF5842217.1"/>
    <property type="molecule type" value="Genomic_DNA"/>
</dbReference>
<proteinExistence type="predicted"/>
<feature type="non-terminal residue" evidence="2">
    <location>
        <position position="1"/>
    </location>
</feature>
<feature type="region of interest" description="Disordered" evidence="1">
    <location>
        <begin position="80"/>
        <end position="183"/>
    </location>
</feature>
<organism evidence="2 3">
    <name type="scientific">Dunaliella salina</name>
    <name type="common">Green alga</name>
    <name type="synonym">Protococcus salinus</name>
    <dbReference type="NCBI Taxonomy" id="3046"/>
    <lineage>
        <taxon>Eukaryota</taxon>
        <taxon>Viridiplantae</taxon>
        <taxon>Chlorophyta</taxon>
        <taxon>core chlorophytes</taxon>
        <taxon>Chlorophyceae</taxon>
        <taxon>CS clade</taxon>
        <taxon>Chlamydomonadales</taxon>
        <taxon>Dunaliellaceae</taxon>
        <taxon>Dunaliella</taxon>
    </lineage>
</organism>
<protein>
    <submittedName>
        <fullName evidence="2">Uncharacterized protein</fullName>
    </submittedName>
</protein>
<dbReference type="Proteomes" id="UP000815325">
    <property type="component" value="Unassembled WGS sequence"/>
</dbReference>
<name>A0ABQ7H5T8_DUNSA</name>
<reference evidence="2" key="1">
    <citation type="submission" date="2017-08" db="EMBL/GenBank/DDBJ databases">
        <authorList>
            <person name="Polle J.E."/>
            <person name="Barry K."/>
            <person name="Cushman J."/>
            <person name="Schmutz J."/>
            <person name="Tran D."/>
            <person name="Hathwaick L.T."/>
            <person name="Yim W.C."/>
            <person name="Jenkins J."/>
            <person name="Mckie-Krisberg Z.M."/>
            <person name="Prochnik S."/>
            <person name="Lindquist E."/>
            <person name="Dockter R.B."/>
            <person name="Adam C."/>
            <person name="Molina H."/>
            <person name="Bunkerborg J."/>
            <person name="Jin E."/>
            <person name="Buchheim M."/>
            <person name="Magnuson J."/>
        </authorList>
    </citation>
    <scope>NUCLEOTIDE SEQUENCE</scope>
    <source>
        <strain evidence="2">CCAP 19/18</strain>
    </source>
</reference>
<comment type="caution">
    <text evidence="2">The sequence shown here is derived from an EMBL/GenBank/DDBJ whole genome shotgun (WGS) entry which is preliminary data.</text>
</comment>
<evidence type="ECO:0000313" key="2">
    <source>
        <dbReference type="EMBL" id="KAF5842217.1"/>
    </source>
</evidence>